<evidence type="ECO:0000256" key="4">
    <source>
        <dbReference type="ARBA" id="ARBA00023136"/>
    </source>
</evidence>
<evidence type="ECO:0000259" key="6">
    <source>
        <dbReference type="Pfam" id="PF13515"/>
    </source>
</evidence>
<keyword evidence="8" id="KW-1185">Reference proteome</keyword>
<proteinExistence type="predicted"/>
<dbReference type="InterPro" id="IPR049453">
    <property type="entry name" value="Memb_transporter_dom"/>
</dbReference>
<feature type="transmembrane region" description="Helical" evidence="5">
    <location>
        <begin position="64"/>
        <end position="81"/>
    </location>
</feature>
<evidence type="ECO:0000256" key="1">
    <source>
        <dbReference type="ARBA" id="ARBA00004141"/>
    </source>
</evidence>
<evidence type="ECO:0000313" key="7">
    <source>
        <dbReference type="EMBL" id="QHO69790.1"/>
    </source>
</evidence>
<feature type="domain" description="Integral membrane bound transporter" evidence="6">
    <location>
        <begin position="28"/>
        <end position="150"/>
    </location>
</feature>
<accession>A0A7L5AGW1</accession>
<reference evidence="7 8" key="1">
    <citation type="submission" date="2016-09" db="EMBL/GenBank/DDBJ databases">
        <title>Complete genome sequence of microbes from the polar regions.</title>
        <authorList>
            <person name="Liao L."/>
            <person name="Chen B."/>
        </authorList>
    </citation>
    <scope>NUCLEOTIDE SEQUENCE [LARGE SCALE GENOMIC DNA]</scope>
    <source>
        <strain evidence="7 8">ZS314</strain>
    </source>
</reference>
<feature type="transmembrane region" description="Helical" evidence="5">
    <location>
        <begin position="117"/>
        <end position="134"/>
    </location>
</feature>
<dbReference type="KEGG" id="mant:BHD05_09190"/>
<dbReference type="OrthoDB" id="5176502at2"/>
<comment type="subcellular location">
    <subcellularLocation>
        <location evidence="1">Membrane</location>
        <topology evidence="1">Multi-pass membrane protein</topology>
    </subcellularLocation>
</comment>
<dbReference type="RefSeq" id="WP_161886169.1">
    <property type="nucleotide sequence ID" value="NZ_CP017146.1"/>
</dbReference>
<evidence type="ECO:0000256" key="5">
    <source>
        <dbReference type="SAM" id="Phobius"/>
    </source>
</evidence>
<organism evidence="7 8">
    <name type="scientific">Marisediminicola antarctica</name>
    <dbReference type="NCBI Taxonomy" id="674079"/>
    <lineage>
        <taxon>Bacteria</taxon>
        <taxon>Bacillati</taxon>
        <taxon>Actinomycetota</taxon>
        <taxon>Actinomycetes</taxon>
        <taxon>Micrococcales</taxon>
        <taxon>Microbacteriaceae</taxon>
        <taxon>Marisediminicola</taxon>
    </lineage>
</organism>
<evidence type="ECO:0000256" key="3">
    <source>
        <dbReference type="ARBA" id="ARBA00022989"/>
    </source>
</evidence>
<dbReference type="Pfam" id="PF13515">
    <property type="entry name" value="FUSC_2"/>
    <property type="match status" value="1"/>
</dbReference>
<dbReference type="Proteomes" id="UP000464507">
    <property type="component" value="Chromosome"/>
</dbReference>
<keyword evidence="2 5" id="KW-0812">Transmembrane</keyword>
<feature type="transmembrane region" description="Helical" evidence="5">
    <location>
        <begin position="34"/>
        <end position="52"/>
    </location>
</feature>
<sequence length="354" mass="37317">MRQFASLRASARSPLLQVLKTSVAAVSAWLLSNLLLQQPLPIFAAIAALLVVQPSVNQSLAKGIERSIGVILGVVIAYSAGLAFGNASWVVLAVIVVSLLVAWALKLTPGSSNQIPISAMLVLVIGAQTPEYSIERILETIIGAGAGLVINALIVPPVLVAPARLAVGRLEASVASSLQRLSAALRSPIGSSELELMMTAARELRPLQAKAAEELDRAEESLTFNPRGSRHRITIERDRALLDRLSTLVIRAIGMTRALRDNYDAALVEDPTVSRIALELDRAAHDVRLMAGTTVGSARPAGVASEPAPTTAEVPALTAPLVIAAPNPSNWVLVGSLLEDLRRVREEIIGGPDA</sequence>
<evidence type="ECO:0000313" key="8">
    <source>
        <dbReference type="Proteomes" id="UP000464507"/>
    </source>
</evidence>
<dbReference type="EMBL" id="CP017146">
    <property type="protein sequence ID" value="QHO69790.1"/>
    <property type="molecule type" value="Genomic_DNA"/>
</dbReference>
<evidence type="ECO:0000256" key="2">
    <source>
        <dbReference type="ARBA" id="ARBA00022692"/>
    </source>
</evidence>
<feature type="transmembrane region" description="Helical" evidence="5">
    <location>
        <begin position="140"/>
        <end position="160"/>
    </location>
</feature>
<dbReference type="GO" id="GO:0016020">
    <property type="term" value="C:membrane"/>
    <property type="evidence" value="ECO:0007669"/>
    <property type="project" value="UniProtKB-SubCell"/>
</dbReference>
<name>A0A7L5AGW1_9MICO</name>
<gene>
    <name evidence="7" type="ORF">BHD05_09190</name>
</gene>
<keyword evidence="4 5" id="KW-0472">Membrane</keyword>
<feature type="transmembrane region" description="Helical" evidence="5">
    <location>
        <begin position="87"/>
        <end position="105"/>
    </location>
</feature>
<protein>
    <recommendedName>
        <fullName evidence="6">Integral membrane bound transporter domain-containing protein</fullName>
    </recommendedName>
</protein>
<dbReference type="AlphaFoldDB" id="A0A7L5AGW1"/>
<keyword evidence="3 5" id="KW-1133">Transmembrane helix</keyword>